<evidence type="ECO:0000256" key="5">
    <source>
        <dbReference type="ARBA" id="ARBA00022801"/>
    </source>
</evidence>
<evidence type="ECO:0000256" key="1">
    <source>
        <dbReference type="ARBA" id="ARBA00001946"/>
    </source>
</evidence>
<dbReference type="FunFam" id="3.90.1560.10:FF:000001">
    <property type="entry name" value="Probable 2-phosphosulfolactate phosphatase"/>
    <property type="match status" value="1"/>
</dbReference>
<reference evidence="8 9" key="1">
    <citation type="submission" date="2014-08" db="EMBL/GenBank/DDBJ databases">
        <authorList>
            <person name="Wibberg D."/>
        </authorList>
    </citation>
    <scope>NUCLEOTIDE SEQUENCE [LARGE SCALE GENOMIC DNA]</scope>
    <source>
        <strain evidence="9">ING2-E5B</strain>
    </source>
</reference>
<sequence length="235" mass="26192">MKLDLCPSPALYPHYKSDHDTVIVVDVFRASATMCTMLNNGASAIIPVSSIDEARTYKSEGYLVGAERKTQKCDFADFGNSPFDYSPEKVKDREVVFTTTNGTRAIEAASDCRELLIGTFINVDALVERCINTAERVVILCAGWNNRISIEDTLFGGVFAEKAMEKSNVEFDSDSIRMTLELWNRVKNDLMGYIEVSDHYRRLVDNGAVSDAAYCLTQNSMSVVPVYNKSDGKIY</sequence>
<dbReference type="STRING" id="1562970.ING2E5B_0023"/>
<protein>
    <recommendedName>
        <fullName evidence="4">Probable 2-phosphosulfolactate phosphatase</fullName>
        <ecNumber evidence="3">3.1.3.71</ecNumber>
    </recommendedName>
</protein>
<name>A0A098BYT3_9BACT</name>
<dbReference type="GO" id="GO:0000287">
    <property type="term" value="F:magnesium ion binding"/>
    <property type="evidence" value="ECO:0007669"/>
    <property type="project" value="InterPro"/>
</dbReference>
<keyword evidence="5 8" id="KW-0378">Hydrolase</keyword>
<dbReference type="Gene3D" id="3.90.1560.10">
    <property type="entry name" value="ComB-like"/>
    <property type="match status" value="1"/>
</dbReference>
<dbReference type="InterPro" id="IPR005238">
    <property type="entry name" value="ComB-like"/>
</dbReference>
<dbReference type="AlphaFoldDB" id="A0A098BYT3"/>
<dbReference type="GO" id="GO:0050532">
    <property type="term" value="F:2-phosphosulfolactate phosphatase activity"/>
    <property type="evidence" value="ECO:0007669"/>
    <property type="project" value="UniProtKB-EC"/>
</dbReference>
<evidence type="ECO:0000256" key="6">
    <source>
        <dbReference type="ARBA" id="ARBA00022842"/>
    </source>
</evidence>
<dbReference type="OrthoDB" id="4913at2"/>
<evidence type="ECO:0000256" key="2">
    <source>
        <dbReference type="ARBA" id="ARBA00009997"/>
    </source>
</evidence>
<gene>
    <name evidence="8" type="ORF">ING2E5B_0023</name>
</gene>
<dbReference type="PANTHER" id="PTHR37311:SF1">
    <property type="entry name" value="2-PHOSPHOSULFOLACTATE PHOSPHATASE-RELATED"/>
    <property type="match status" value="1"/>
</dbReference>
<evidence type="ECO:0000256" key="7">
    <source>
        <dbReference type="ARBA" id="ARBA00033711"/>
    </source>
</evidence>
<dbReference type="Proteomes" id="UP000032417">
    <property type="component" value="Chromosome 1"/>
</dbReference>
<accession>A0A098BYT3</accession>
<evidence type="ECO:0000313" key="8">
    <source>
        <dbReference type="EMBL" id="CEA14625.1"/>
    </source>
</evidence>
<dbReference type="PANTHER" id="PTHR37311">
    <property type="entry name" value="2-PHOSPHOSULFOLACTATE PHOSPHATASE-RELATED"/>
    <property type="match status" value="1"/>
</dbReference>
<dbReference type="EMBL" id="LN515532">
    <property type="protein sequence ID" value="CEA14625.1"/>
    <property type="molecule type" value="Genomic_DNA"/>
</dbReference>
<keyword evidence="9" id="KW-1185">Reference proteome</keyword>
<organism evidence="8 9">
    <name type="scientific">Fermentimonas caenicola</name>
    <dbReference type="NCBI Taxonomy" id="1562970"/>
    <lineage>
        <taxon>Bacteria</taxon>
        <taxon>Pseudomonadati</taxon>
        <taxon>Bacteroidota</taxon>
        <taxon>Bacteroidia</taxon>
        <taxon>Bacteroidales</taxon>
        <taxon>Dysgonomonadaceae</taxon>
        <taxon>Fermentimonas</taxon>
    </lineage>
</organism>
<evidence type="ECO:0000313" key="9">
    <source>
        <dbReference type="Proteomes" id="UP000032417"/>
    </source>
</evidence>
<dbReference type="HOGENOM" id="CLU_070028_0_1_10"/>
<evidence type="ECO:0000256" key="4">
    <source>
        <dbReference type="ARBA" id="ARBA00021948"/>
    </source>
</evidence>
<keyword evidence="6" id="KW-0460">Magnesium</keyword>
<comment type="catalytic activity">
    <reaction evidence="7">
        <text>(2R)-O-phospho-3-sulfolactate + H2O = (2R)-3-sulfolactate + phosphate</text>
        <dbReference type="Rhea" id="RHEA:23416"/>
        <dbReference type="ChEBI" id="CHEBI:15377"/>
        <dbReference type="ChEBI" id="CHEBI:15597"/>
        <dbReference type="ChEBI" id="CHEBI:43474"/>
        <dbReference type="ChEBI" id="CHEBI:58738"/>
        <dbReference type="EC" id="3.1.3.71"/>
    </reaction>
</comment>
<evidence type="ECO:0000256" key="3">
    <source>
        <dbReference type="ARBA" id="ARBA00012953"/>
    </source>
</evidence>
<dbReference type="KEGG" id="pbt:ING2E5B_0023"/>
<comment type="similarity">
    <text evidence="2">Belongs to the ComB family.</text>
</comment>
<comment type="cofactor">
    <cofactor evidence="1">
        <name>Mg(2+)</name>
        <dbReference type="ChEBI" id="CHEBI:18420"/>
    </cofactor>
</comment>
<proteinExistence type="inferred from homology"/>
<dbReference type="InterPro" id="IPR036702">
    <property type="entry name" value="ComB-like_sf"/>
</dbReference>
<dbReference type="EC" id="3.1.3.71" evidence="3"/>
<dbReference type="SUPFAM" id="SSF142823">
    <property type="entry name" value="ComB-like"/>
    <property type="match status" value="1"/>
</dbReference>
<dbReference type="GO" id="GO:0050545">
    <property type="term" value="F:sulfopyruvate decarboxylase activity"/>
    <property type="evidence" value="ECO:0007669"/>
    <property type="project" value="TreeGrafter"/>
</dbReference>
<dbReference type="Pfam" id="PF04029">
    <property type="entry name" value="2-ph_phosp"/>
    <property type="match status" value="1"/>
</dbReference>